<dbReference type="OrthoDB" id="238427at2"/>
<reference evidence="2 3" key="1">
    <citation type="submission" date="2019-02" db="EMBL/GenBank/DDBJ databases">
        <title>Deep-cultivation of Planctomycetes and their phenomic and genomic characterization uncovers novel biology.</title>
        <authorList>
            <person name="Wiegand S."/>
            <person name="Jogler M."/>
            <person name="Boedeker C."/>
            <person name="Pinto D."/>
            <person name="Vollmers J."/>
            <person name="Rivas-Marin E."/>
            <person name="Kohn T."/>
            <person name="Peeters S.H."/>
            <person name="Heuer A."/>
            <person name="Rast P."/>
            <person name="Oberbeckmann S."/>
            <person name="Bunk B."/>
            <person name="Jeske O."/>
            <person name="Meyerdierks A."/>
            <person name="Storesund J.E."/>
            <person name="Kallscheuer N."/>
            <person name="Luecker S."/>
            <person name="Lage O.M."/>
            <person name="Pohl T."/>
            <person name="Merkel B.J."/>
            <person name="Hornburger P."/>
            <person name="Mueller R.-W."/>
            <person name="Bruemmer F."/>
            <person name="Labrenz M."/>
            <person name="Spormann A.M."/>
            <person name="Op den Camp H."/>
            <person name="Overmann J."/>
            <person name="Amann R."/>
            <person name="Jetten M.S.M."/>
            <person name="Mascher T."/>
            <person name="Medema M.H."/>
            <person name="Devos D.P."/>
            <person name="Kaster A.-K."/>
            <person name="Ovreas L."/>
            <person name="Rohde M."/>
            <person name="Galperin M.Y."/>
            <person name="Jogler C."/>
        </authorList>
    </citation>
    <scope>NUCLEOTIDE SEQUENCE [LARGE SCALE GENOMIC DNA]</scope>
    <source>
        <strain evidence="2 3">K23_9</strain>
    </source>
</reference>
<evidence type="ECO:0000256" key="1">
    <source>
        <dbReference type="SAM" id="SignalP"/>
    </source>
</evidence>
<proteinExistence type="predicted"/>
<dbReference type="Gene3D" id="3.60.60.10">
    <property type="entry name" value="Penicillin V Acylase, Chain A"/>
    <property type="match status" value="1"/>
</dbReference>
<protein>
    <recommendedName>
        <fullName evidence="4">ASPIC and UnbV</fullName>
    </recommendedName>
</protein>
<keyword evidence="3" id="KW-1185">Reference proteome</keyword>
<dbReference type="Proteomes" id="UP000319817">
    <property type="component" value="Chromosome"/>
</dbReference>
<evidence type="ECO:0000313" key="3">
    <source>
        <dbReference type="Proteomes" id="UP000319817"/>
    </source>
</evidence>
<sequence precursor="true">MFIFVRAVAVALLLVANGFSCTTVLVSGRVTVDGRPLLWKNRDTWQTQNEVLYADTGKYALVGVVNAEAAKRVWMGTNEAGFCIENSLSRDLSGSKGVSGGMGNGSLIRLALETCDSADAFEQLLITTNSPGRRTEGNFGVIDAAGSAVMFEVGPTSYLKFDANDPKVAPDGIIVRANTSVSGSLETAPKTPLADLPVLEARYSGLRYCRAREICLQQLKATNLDVRFMLQDLARDIEIIKTAEAKAGDLVDTARTLNRNTTVSAVVFQGVLPGASPTGTTMWTLLGEPAFSIAVPNWVTQGRIAQQLNGDGKSSICELSVQLRQRNYQADLSKRKDYLMPNHLDQIRQATLAVEDETIDELQRVRAQLCHDQPSSEQFWNLHQKAARNAQAGLEQLCQVIQQPARRTKGQIRLAADFRFDEPDGTKLADVANLAGKEVFDGGLSDCRVKAGSFRVRRNEYQSVNRFVDVTPNVRVSPDSHGFPKTQRGWIVIEIAGWNLLGDQTGETVRVGFASQSDNDIHTVGLEIRRTKANKVAIRGVGFGDGATDVNLRVLWPAKQTQPIAFALELDKVAGNSGEGDSGGRYRLYVRPSGQSNFKPLGEVGKVRRLRNGNQLALHVEGYFGGEAEFLDIDRIYYSTARP</sequence>
<keyword evidence="1" id="KW-0732">Signal</keyword>
<organism evidence="2 3">
    <name type="scientific">Stieleria marina</name>
    <dbReference type="NCBI Taxonomy" id="1930275"/>
    <lineage>
        <taxon>Bacteria</taxon>
        <taxon>Pseudomonadati</taxon>
        <taxon>Planctomycetota</taxon>
        <taxon>Planctomycetia</taxon>
        <taxon>Pirellulales</taxon>
        <taxon>Pirellulaceae</taxon>
        <taxon>Stieleria</taxon>
    </lineage>
</organism>
<name>A0A517P312_9BACT</name>
<evidence type="ECO:0000313" key="2">
    <source>
        <dbReference type="EMBL" id="QDT13761.1"/>
    </source>
</evidence>
<feature type="signal peptide" evidence="1">
    <location>
        <begin position="1"/>
        <end position="22"/>
    </location>
</feature>
<dbReference type="EMBL" id="CP036526">
    <property type="protein sequence ID" value="QDT13761.1"/>
    <property type="molecule type" value="Genomic_DNA"/>
</dbReference>
<dbReference type="RefSeq" id="WP_145421571.1">
    <property type="nucleotide sequence ID" value="NZ_CP036526.1"/>
</dbReference>
<dbReference type="AlphaFoldDB" id="A0A517P312"/>
<accession>A0A517P312</accession>
<gene>
    <name evidence="2" type="ORF">K239x_57810</name>
</gene>
<evidence type="ECO:0008006" key="4">
    <source>
        <dbReference type="Google" id="ProtNLM"/>
    </source>
</evidence>
<feature type="chain" id="PRO_5022160708" description="ASPIC and UnbV" evidence="1">
    <location>
        <begin position="23"/>
        <end position="643"/>
    </location>
</feature>